<dbReference type="Proteomes" id="UP001500518">
    <property type="component" value="Unassembled WGS sequence"/>
</dbReference>
<protein>
    <submittedName>
        <fullName evidence="2">N-formylglutamate amidohydrolase</fullName>
    </submittedName>
</protein>
<comment type="caution">
    <text evidence="2">The sequence shown here is derived from an EMBL/GenBank/DDBJ whole genome shotgun (WGS) entry which is preliminary data.</text>
</comment>
<sequence>MTVTDFPASNAKAMTQHDNGSPDSQLQEGGLIPGGEGQPAYVLHRPRALAIPVLIAVPHAGREYPLSLVNRMRHPGEAAPRLEDRYVDLVARQVADATGATLLVANAPRAMIDLNRSPEDVDWDMITGPRTGFVRSRLAAGRRSRSGLGLVPRRLPGLGELWRQPLPSADLAKRIDQVHAPYHLALSHTLEALRDKWGGALLLDVHSMPPLGPKTGEGAAVDFVIGDRFGASCESNLVSTALDHFDAHGVRAAHNRPYAGGYVLDRHGAPARGISAMQLEICRATYLDRHLREPGDGVEPVGTILAALVRRLAEEVAKGASGFAQAAE</sequence>
<evidence type="ECO:0000313" key="3">
    <source>
        <dbReference type="Proteomes" id="UP001500518"/>
    </source>
</evidence>
<accession>A0ABP9K7F8</accession>
<dbReference type="Pfam" id="PF05013">
    <property type="entry name" value="FGase"/>
    <property type="match status" value="1"/>
</dbReference>
<feature type="compositionally biased region" description="Polar residues" evidence="1">
    <location>
        <begin position="12"/>
        <end position="27"/>
    </location>
</feature>
<organism evidence="2 3">
    <name type="scientific">Erythrobacter westpacificensis</name>
    <dbReference type="NCBI Taxonomy" id="1055231"/>
    <lineage>
        <taxon>Bacteria</taxon>
        <taxon>Pseudomonadati</taxon>
        <taxon>Pseudomonadota</taxon>
        <taxon>Alphaproteobacteria</taxon>
        <taxon>Sphingomonadales</taxon>
        <taxon>Erythrobacteraceae</taxon>
        <taxon>Erythrobacter/Porphyrobacter group</taxon>
        <taxon>Erythrobacter</taxon>
    </lineage>
</organism>
<feature type="region of interest" description="Disordered" evidence="1">
    <location>
        <begin position="1"/>
        <end position="33"/>
    </location>
</feature>
<gene>
    <name evidence="2" type="ORF">GCM10023208_11470</name>
</gene>
<evidence type="ECO:0000256" key="1">
    <source>
        <dbReference type="SAM" id="MobiDB-lite"/>
    </source>
</evidence>
<dbReference type="InterPro" id="IPR007709">
    <property type="entry name" value="N-FG_amidohydro"/>
</dbReference>
<evidence type="ECO:0000313" key="2">
    <source>
        <dbReference type="EMBL" id="GAA5051512.1"/>
    </source>
</evidence>
<keyword evidence="3" id="KW-1185">Reference proteome</keyword>
<reference evidence="3" key="1">
    <citation type="journal article" date="2019" name="Int. J. Syst. Evol. Microbiol.">
        <title>The Global Catalogue of Microorganisms (GCM) 10K type strain sequencing project: providing services to taxonomists for standard genome sequencing and annotation.</title>
        <authorList>
            <consortium name="The Broad Institute Genomics Platform"/>
            <consortium name="The Broad Institute Genome Sequencing Center for Infectious Disease"/>
            <person name="Wu L."/>
            <person name="Ma J."/>
        </authorList>
    </citation>
    <scope>NUCLEOTIDE SEQUENCE [LARGE SCALE GENOMIC DNA]</scope>
    <source>
        <strain evidence="3">JCM 18014</strain>
    </source>
</reference>
<proteinExistence type="predicted"/>
<name>A0ABP9K7F8_9SPHN</name>
<dbReference type="Gene3D" id="3.40.630.40">
    <property type="entry name" value="Zn-dependent exopeptidases"/>
    <property type="match status" value="1"/>
</dbReference>
<dbReference type="EMBL" id="BAABHV010000009">
    <property type="protein sequence ID" value="GAA5051512.1"/>
    <property type="molecule type" value="Genomic_DNA"/>
</dbReference>
<dbReference type="SUPFAM" id="SSF53187">
    <property type="entry name" value="Zn-dependent exopeptidases"/>
    <property type="match status" value="1"/>
</dbReference>